<evidence type="ECO:0000313" key="10">
    <source>
        <dbReference type="EMBL" id="AKQ65459.1"/>
    </source>
</evidence>
<dbReference type="CDD" id="cd00833">
    <property type="entry name" value="PKS"/>
    <property type="match status" value="1"/>
</dbReference>
<feature type="domain" description="Carrier" evidence="8">
    <location>
        <begin position="1405"/>
        <end position="1480"/>
    </location>
</feature>
<dbReference type="CDD" id="cd08953">
    <property type="entry name" value="KR_2_SDR_x"/>
    <property type="match status" value="1"/>
</dbReference>
<dbReference type="PATRIC" id="fig|1297742.4.peg.2393"/>
<dbReference type="GO" id="GO:0031177">
    <property type="term" value="F:phosphopantetheine binding"/>
    <property type="evidence" value="ECO:0007669"/>
    <property type="project" value="InterPro"/>
</dbReference>
<dbReference type="InterPro" id="IPR020806">
    <property type="entry name" value="PKS_PP-bd"/>
</dbReference>
<dbReference type="SMART" id="SM00827">
    <property type="entry name" value="PKS_AT"/>
    <property type="match status" value="1"/>
</dbReference>
<dbReference type="InterPro" id="IPR013968">
    <property type="entry name" value="PKS_KR"/>
</dbReference>
<gene>
    <name evidence="10" type="ORF">A176_002371</name>
</gene>
<evidence type="ECO:0000256" key="5">
    <source>
        <dbReference type="ARBA" id="ARBA00023098"/>
    </source>
</evidence>
<dbReference type="SUPFAM" id="SSF52151">
    <property type="entry name" value="FabD/lysophospholipase-like"/>
    <property type="match status" value="1"/>
</dbReference>
<dbReference type="InterPro" id="IPR016035">
    <property type="entry name" value="Acyl_Trfase/lysoPLipase"/>
</dbReference>
<dbReference type="InterPro" id="IPR014031">
    <property type="entry name" value="Ketoacyl_synth_C"/>
</dbReference>
<feature type="compositionally biased region" description="Low complexity" evidence="7">
    <location>
        <begin position="1482"/>
        <end position="1496"/>
    </location>
</feature>
<dbReference type="InterPro" id="IPR029058">
    <property type="entry name" value="AB_hydrolase_fold"/>
</dbReference>
<dbReference type="EMBL" id="CP012109">
    <property type="protein sequence ID" value="AKQ65459.1"/>
    <property type="molecule type" value="Genomic_DNA"/>
</dbReference>
<dbReference type="InterPro" id="IPR016036">
    <property type="entry name" value="Malonyl_transacylase_ACP-bd"/>
</dbReference>
<dbReference type="SUPFAM" id="SSF55048">
    <property type="entry name" value="Probable ACP-binding domain of malonyl-CoA ACP transacylase"/>
    <property type="match status" value="1"/>
</dbReference>
<dbReference type="eggNOG" id="COG3321">
    <property type="taxonomic scope" value="Bacteria"/>
</dbReference>
<dbReference type="InterPro" id="IPR020841">
    <property type="entry name" value="PKS_Beta-ketoAc_synthase_dom"/>
</dbReference>
<dbReference type="Pfam" id="PF08659">
    <property type="entry name" value="KR"/>
    <property type="match status" value="1"/>
</dbReference>
<evidence type="ECO:0000256" key="2">
    <source>
        <dbReference type="ARBA" id="ARBA00022553"/>
    </source>
</evidence>
<dbReference type="InterPro" id="IPR001227">
    <property type="entry name" value="Ac_transferase_dom_sf"/>
</dbReference>
<dbReference type="Gene3D" id="3.30.70.3290">
    <property type="match status" value="1"/>
</dbReference>
<dbReference type="Pfam" id="PF02801">
    <property type="entry name" value="Ketoacyl-synt_C"/>
    <property type="match status" value="1"/>
</dbReference>
<dbReference type="SUPFAM" id="SSF51735">
    <property type="entry name" value="NAD(P)-binding Rossmann-fold domains"/>
    <property type="match status" value="2"/>
</dbReference>
<dbReference type="Gene3D" id="3.40.366.10">
    <property type="entry name" value="Malonyl-Coenzyme A Acyl Carrier Protein, domain 2"/>
    <property type="match status" value="1"/>
</dbReference>
<evidence type="ECO:0000256" key="4">
    <source>
        <dbReference type="ARBA" id="ARBA00022832"/>
    </source>
</evidence>
<dbReference type="SMART" id="SM00823">
    <property type="entry name" value="PKS_PP"/>
    <property type="match status" value="1"/>
</dbReference>
<evidence type="ECO:0000313" key="11">
    <source>
        <dbReference type="Proteomes" id="UP000009026"/>
    </source>
</evidence>
<dbReference type="PROSITE" id="PS52004">
    <property type="entry name" value="KS3_2"/>
    <property type="match status" value="1"/>
</dbReference>
<dbReference type="OrthoDB" id="7617297at2"/>
<dbReference type="STRING" id="1297742.A176_002371"/>
<keyword evidence="3" id="KW-0808">Transferase</keyword>
<dbReference type="InterPro" id="IPR050091">
    <property type="entry name" value="PKS_NRPS_Biosynth_Enz"/>
</dbReference>
<keyword evidence="2" id="KW-0597">Phosphoprotein</keyword>
<feature type="region of interest" description="Disordered" evidence="7">
    <location>
        <begin position="1482"/>
        <end position="1507"/>
    </location>
</feature>
<dbReference type="PANTHER" id="PTHR43775:SF51">
    <property type="entry name" value="INACTIVE PHENOLPHTHIOCEROL SYNTHESIS POLYKETIDE SYNTHASE TYPE I PKS1-RELATED"/>
    <property type="match status" value="1"/>
</dbReference>
<keyword evidence="4" id="KW-0276">Fatty acid metabolism</keyword>
<dbReference type="Gene3D" id="3.40.47.10">
    <property type="match status" value="1"/>
</dbReference>
<organism evidence="10 11">
    <name type="scientific">Pseudomyxococcus hansupus</name>
    <dbReference type="NCBI Taxonomy" id="1297742"/>
    <lineage>
        <taxon>Bacteria</taxon>
        <taxon>Pseudomonadati</taxon>
        <taxon>Myxococcota</taxon>
        <taxon>Myxococcia</taxon>
        <taxon>Myxococcales</taxon>
        <taxon>Cystobacterineae</taxon>
        <taxon>Myxococcaceae</taxon>
        <taxon>Pseudomyxococcus</taxon>
    </lineage>
</organism>
<dbReference type="InterPro" id="IPR014043">
    <property type="entry name" value="Acyl_transferase_dom"/>
</dbReference>
<feature type="domain" description="Ketosynthase family 3 (KS3)" evidence="9">
    <location>
        <begin position="12"/>
        <end position="439"/>
    </location>
</feature>
<evidence type="ECO:0000256" key="7">
    <source>
        <dbReference type="SAM" id="MobiDB-lite"/>
    </source>
</evidence>
<dbReference type="InterPro" id="IPR057326">
    <property type="entry name" value="KR_dom"/>
</dbReference>
<dbReference type="InterPro" id="IPR049490">
    <property type="entry name" value="C883_1060-like_KR_N"/>
</dbReference>
<dbReference type="Pfam" id="PF21394">
    <property type="entry name" value="Beta-ketacyl_N"/>
    <property type="match status" value="1"/>
</dbReference>
<proteinExistence type="predicted"/>
<dbReference type="Pfam" id="PF00698">
    <property type="entry name" value="Acyl_transf_1"/>
    <property type="match status" value="1"/>
</dbReference>
<dbReference type="Pfam" id="PF22621">
    <property type="entry name" value="CurL-like_PKS_C"/>
    <property type="match status" value="1"/>
</dbReference>
<name>A0A0H4WRN5_9BACT</name>
<dbReference type="Gene3D" id="3.40.50.1820">
    <property type="entry name" value="alpha/beta hydrolase"/>
    <property type="match status" value="1"/>
</dbReference>
<sequence length="1507" mass="160683">MSQSTEYQGDASLAVAIVGMAVRVPGAEDVEAFWRNLREGIESIRHFTDDELRALGVSPEALAHPQFVRSAPVLERPGRFDASFFGYSPREAEVLDPQHRVFLECAWTALEHAGYAPGRIPGATAVFAGSSLSSYLLFNLLSRAEFQQAEDTFPAMVANDKDFLATRVAYHLDLKGPALTVQTGCSTSLVATHLACQSLLGYQSDIALAGGVSVHMPQRTGYVHQEGGITSPDGHCRAFDAKGQGTLFGSGAGVVVLKRLEDALADGDTIHAVIRGSAINNDGSAKVGFVAPSVEGQTEVISRAQAMAEVAPESIAYVETHGTATQLGDPVEVEALTQAFRAGTEAKGFCGLGSVKTNVGHLDAAAGVTGLIKTTLALEHRELPPSLFFESPNPRIDFANSPFYVNAALKPWAAGDAPRRAGVSSFGIGGTNAHVILEEAPATAPGGEARPWQVLALSAKTPTALEARTASLLAHLKAHPEQALADVAWTLQMGRKPLEHRRVVVCQDRDDALQVLESRDPQRTFSLSPGATRPSVVFMFPGGGAQYADMGRGLYASEPVYREAVDRCCELLRPKLGFDLRTILHPDAANLAAVQQRIKKTSVALPSLFTVEYATARLWESWGVKPEALIGHSLGEYAAACLAGVFSLEDALSLVVKRGQLFEELPGGGMLSVPLPEAEVLPLLGDQLSVAAVNGAAQCAVAGTVEAIEALAAELTRREVEFRHIQIDVAAHSHLVEPLLGRFQAFVAGLTRNAPSLPFVSNVTGTWITPEEAVDPVYWTRHLRQTVRFSEGVAVLREQPGRVFLEVGPGRTLSTLVRLRTAGAAAPVVLSSVRHPQDPMADDAFLAMSLGRLWTAGVEVDWSAVHHSARRLRVPLPTYAFEGQDYWLAPEAASTRQRGVARKGADLAGWFYLSAWRAAPLPLTRAAPATLKGWLLFVDSGGVGQALAERLRQQGHVVTTVEAGASFSRLDTHRYVVDPRVREDLGAVLRALKESPRPVEQVVHLWSLDAASSFDEAQELGFYSVLRCFQALTEVSPDAEVDLTVVGREALEVESADTVAPERATLPALCKVIPQEQPSLTCRYVDARGPGTVDALLREVTSGSTDPVVAWRGRHRHVQQHESLRLEADSLTGTPLKQGGAYLITGGLGGVGLMLADALARRCQAKLVLVGRAGLKGDTGGRQRAVQALEAAGAQVLVLSADVADEARMREVVAEAEQRFGPLSGVIHAAGLAGDRAVGLLSGLDAASCAAHFRAKAHGTLVLERVLAGRTLDFVMLLSSNAAVLGGLGLAAYGAANAFLDAFAASRSRDGARWLSTNWDGWPVAEEGAAKVRTSIDQFAMSADEAVEAFRRVVEAPLSGQVVVSTGGLDARLAQWLRRGRVVETPAAAGGALHARPALGTDYVPPANDAERTLAQVWQEMLGLEQLGVHDNFFDLGGNSLLWLKIVGRLKRELGRDVPLTSVFEAPTVALLAKKLAQPAGAAAEAPVLDASQSRGAQRRERRSRRD</sequence>
<dbReference type="PANTHER" id="PTHR43775">
    <property type="entry name" value="FATTY ACID SYNTHASE"/>
    <property type="match status" value="1"/>
</dbReference>
<dbReference type="PROSITE" id="PS50075">
    <property type="entry name" value="CARRIER"/>
    <property type="match status" value="1"/>
</dbReference>
<dbReference type="InterPro" id="IPR014030">
    <property type="entry name" value="Ketoacyl_synth_N"/>
</dbReference>
<evidence type="ECO:0000259" key="9">
    <source>
        <dbReference type="PROSITE" id="PS52004"/>
    </source>
</evidence>
<protein>
    <submittedName>
        <fullName evidence="10">Malonyl CoA-acyl carrier protein transacylase</fullName>
    </submittedName>
</protein>
<dbReference type="InterPro" id="IPR016039">
    <property type="entry name" value="Thiolase-like"/>
</dbReference>
<dbReference type="GO" id="GO:0044550">
    <property type="term" value="P:secondary metabolite biosynthetic process"/>
    <property type="evidence" value="ECO:0007669"/>
    <property type="project" value="UniProtKB-ARBA"/>
</dbReference>
<reference evidence="10 11" key="1">
    <citation type="journal article" date="2016" name="PLoS ONE">
        <title>Complete Genome Sequence and Comparative Genomics of a Novel Myxobacterium Myxococcus hansupus.</title>
        <authorList>
            <person name="Sharma G."/>
            <person name="Narwani T."/>
            <person name="Subramanian S."/>
        </authorList>
    </citation>
    <scope>NUCLEOTIDE SEQUENCE [LARGE SCALE GENOMIC DNA]</scope>
    <source>
        <strain evidence="11">mixupus</strain>
    </source>
</reference>
<dbReference type="SUPFAM" id="SSF47336">
    <property type="entry name" value="ACP-like"/>
    <property type="match status" value="1"/>
</dbReference>
<keyword evidence="5" id="KW-0443">Lipid metabolism</keyword>
<evidence type="ECO:0000256" key="1">
    <source>
        <dbReference type="ARBA" id="ARBA00022450"/>
    </source>
</evidence>
<dbReference type="Gene3D" id="3.40.50.720">
    <property type="entry name" value="NAD(P)-binding Rossmann-like Domain"/>
    <property type="match status" value="1"/>
</dbReference>
<keyword evidence="1" id="KW-0596">Phosphopantetheine</keyword>
<dbReference type="KEGG" id="mym:A176_002371"/>
<dbReference type="RefSeq" id="WP_002639513.1">
    <property type="nucleotide sequence ID" value="NZ_CP012109.1"/>
</dbReference>
<dbReference type="GO" id="GO:0006633">
    <property type="term" value="P:fatty acid biosynthetic process"/>
    <property type="evidence" value="ECO:0007669"/>
    <property type="project" value="TreeGrafter"/>
</dbReference>
<dbReference type="GO" id="GO:0004312">
    <property type="term" value="F:fatty acid synthase activity"/>
    <property type="evidence" value="ECO:0007669"/>
    <property type="project" value="TreeGrafter"/>
</dbReference>
<dbReference type="Proteomes" id="UP000009026">
    <property type="component" value="Chromosome"/>
</dbReference>
<evidence type="ECO:0000259" key="8">
    <source>
        <dbReference type="PROSITE" id="PS50075"/>
    </source>
</evidence>
<evidence type="ECO:0000256" key="6">
    <source>
        <dbReference type="ARBA" id="ARBA00023268"/>
    </source>
</evidence>
<evidence type="ECO:0000256" key="3">
    <source>
        <dbReference type="ARBA" id="ARBA00022679"/>
    </source>
</evidence>
<dbReference type="FunFam" id="3.40.47.10:FF:000042">
    <property type="entry name" value="Polyketide synthase Pks13"/>
    <property type="match status" value="1"/>
</dbReference>
<dbReference type="FunFam" id="1.10.1200.10:FF:000016">
    <property type="entry name" value="Non-ribosomal peptide synthase"/>
    <property type="match status" value="1"/>
</dbReference>
<dbReference type="Pfam" id="PF00550">
    <property type="entry name" value="PP-binding"/>
    <property type="match status" value="1"/>
</dbReference>
<keyword evidence="11" id="KW-1185">Reference proteome</keyword>
<dbReference type="Pfam" id="PF00109">
    <property type="entry name" value="ketoacyl-synt"/>
    <property type="match status" value="1"/>
</dbReference>
<dbReference type="SMART" id="SM00822">
    <property type="entry name" value="PKS_KR"/>
    <property type="match status" value="1"/>
</dbReference>
<accession>A0A0H4WRN5</accession>
<dbReference type="Gene3D" id="3.30.70.250">
    <property type="entry name" value="Malonyl-CoA ACP transacylase, ACP-binding"/>
    <property type="match status" value="1"/>
</dbReference>
<keyword evidence="6" id="KW-0511">Multifunctional enzyme</keyword>
<dbReference type="InterPro" id="IPR036291">
    <property type="entry name" value="NAD(P)-bd_dom_sf"/>
</dbReference>
<dbReference type="InterPro" id="IPR009081">
    <property type="entry name" value="PP-bd_ACP"/>
</dbReference>
<dbReference type="InterPro" id="IPR036736">
    <property type="entry name" value="ACP-like_sf"/>
</dbReference>
<dbReference type="SUPFAM" id="SSF53901">
    <property type="entry name" value="Thiolase-like"/>
    <property type="match status" value="1"/>
</dbReference>
<dbReference type="SMART" id="SM00825">
    <property type="entry name" value="PKS_KS"/>
    <property type="match status" value="1"/>
</dbReference>